<dbReference type="Gene3D" id="3.40.630.30">
    <property type="match status" value="1"/>
</dbReference>
<name>A0A2W5PBZ5_9SPHN</name>
<dbReference type="InterPro" id="IPR000182">
    <property type="entry name" value="GNAT_dom"/>
</dbReference>
<keyword evidence="1 4" id="KW-0808">Transferase</keyword>
<evidence type="ECO:0000313" key="5">
    <source>
        <dbReference type="Proteomes" id="UP000249229"/>
    </source>
</evidence>
<sequence length="174" mass="18841">MPQHRIRRFRSDDRLAMQAFARDLPEHDLLFLGRDLRQPRVIAAWLTAIDDGWIDGLIAEDDGGLVGTAALVRDPLGWSAHVGEIRLLVAPERRGTGVGRDLLQAVMQVAATRGLLKLTVAMTADQTGTLALFEALGFTPEARLRHHARDGGGQLHDLIVLAHLPAAVSDAAPA</sequence>
<dbReference type="Proteomes" id="UP000249229">
    <property type="component" value="Unassembled WGS sequence"/>
</dbReference>
<dbReference type="SUPFAM" id="SSF55729">
    <property type="entry name" value="Acyl-CoA N-acyltransferases (Nat)"/>
    <property type="match status" value="1"/>
</dbReference>
<dbReference type="Pfam" id="PF00583">
    <property type="entry name" value="Acetyltransf_1"/>
    <property type="match status" value="1"/>
</dbReference>
<dbReference type="PROSITE" id="PS51186">
    <property type="entry name" value="GNAT"/>
    <property type="match status" value="1"/>
</dbReference>
<evidence type="ECO:0000256" key="2">
    <source>
        <dbReference type="ARBA" id="ARBA00023315"/>
    </source>
</evidence>
<dbReference type="EMBL" id="QFQI01000005">
    <property type="protein sequence ID" value="PZQ60425.1"/>
    <property type="molecule type" value="Genomic_DNA"/>
</dbReference>
<keyword evidence="2" id="KW-0012">Acyltransferase</keyword>
<evidence type="ECO:0000313" key="4">
    <source>
        <dbReference type="EMBL" id="PZQ60425.1"/>
    </source>
</evidence>
<dbReference type="PANTHER" id="PTHR43877">
    <property type="entry name" value="AMINOALKYLPHOSPHONATE N-ACETYLTRANSFERASE-RELATED-RELATED"/>
    <property type="match status" value="1"/>
</dbReference>
<dbReference type="GO" id="GO:0016747">
    <property type="term" value="F:acyltransferase activity, transferring groups other than amino-acyl groups"/>
    <property type="evidence" value="ECO:0007669"/>
    <property type="project" value="InterPro"/>
</dbReference>
<comment type="caution">
    <text evidence="4">The sequence shown here is derived from an EMBL/GenBank/DDBJ whole genome shotgun (WGS) entry which is preliminary data.</text>
</comment>
<dbReference type="PANTHER" id="PTHR43877:SF1">
    <property type="entry name" value="ACETYLTRANSFERASE"/>
    <property type="match status" value="1"/>
</dbReference>
<dbReference type="InterPro" id="IPR016181">
    <property type="entry name" value="Acyl_CoA_acyltransferase"/>
</dbReference>
<gene>
    <name evidence="4" type="ORF">DI544_08400</name>
</gene>
<protein>
    <submittedName>
        <fullName evidence="4">GNAT family N-acetyltransferase</fullName>
    </submittedName>
</protein>
<organism evidence="4 5">
    <name type="scientific">Sphingomonas taxi</name>
    <dbReference type="NCBI Taxonomy" id="1549858"/>
    <lineage>
        <taxon>Bacteria</taxon>
        <taxon>Pseudomonadati</taxon>
        <taxon>Pseudomonadota</taxon>
        <taxon>Alphaproteobacteria</taxon>
        <taxon>Sphingomonadales</taxon>
        <taxon>Sphingomonadaceae</taxon>
        <taxon>Sphingomonas</taxon>
    </lineage>
</organism>
<proteinExistence type="predicted"/>
<dbReference type="InterPro" id="IPR050832">
    <property type="entry name" value="Bact_Acetyltransf"/>
</dbReference>
<evidence type="ECO:0000259" key="3">
    <source>
        <dbReference type="PROSITE" id="PS51186"/>
    </source>
</evidence>
<accession>A0A2W5PBZ5</accession>
<dbReference type="CDD" id="cd04301">
    <property type="entry name" value="NAT_SF"/>
    <property type="match status" value="1"/>
</dbReference>
<reference evidence="4 5" key="1">
    <citation type="submission" date="2017-08" db="EMBL/GenBank/DDBJ databases">
        <title>Infants hospitalized years apart are colonized by the same room-sourced microbial strains.</title>
        <authorList>
            <person name="Brooks B."/>
            <person name="Olm M.R."/>
            <person name="Firek B.A."/>
            <person name="Baker R."/>
            <person name="Thomas B.C."/>
            <person name="Morowitz M.J."/>
            <person name="Banfield J.F."/>
        </authorList>
    </citation>
    <scope>NUCLEOTIDE SEQUENCE [LARGE SCALE GENOMIC DNA]</scope>
    <source>
        <strain evidence="4">S2_005_001_R1_22</strain>
    </source>
</reference>
<evidence type="ECO:0000256" key="1">
    <source>
        <dbReference type="ARBA" id="ARBA00022679"/>
    </source>
</evidence>
<feature type="domain" description="N-acetyltransferase" evidence="3">
    <location>
        <begin position="19"/>
        <end position="165"/>
    </location>
</feature>
<dbReference type="AlphaFoldDB" id="A0A2W5PBZ5"/>